<dbReference type="EMBL" id="QLIX01000049">
    <property type="protein sequence ID" value="RAI54572.1"/>
    <property type="molecule type" value="Genomic_DNA"/>
</dbReference>
<dbReference type="OrthoDB" id="9804629at2"/>
<dbReference type="NCBIfam" id="TIGR02141">
    <property type="entry name" value="modB_ABC"/>
    <property type="match status" value="1"/>
</dbReference>
<comment type="similarity">
    <text evidence="3 11">Belongs to the binding-protein-dependent transport system permease family. CysTW subfamily.</text>
</comment>
<comment type="caution">
    <text evidence="13">The sequence shown here is derived from an EMBL/GenBank/DDBJ whole genome shotgun (WGS) entry which is preliminary data.</text>
</comment>
<keyword evidence="5" id="KW-1003">Cell membrane</keyword>
<keyword evidence="6 11" id="KW-0500">Molybdenum</keyword>
<evidence type="ECO:0000256" key="1">
    <source>
        <dbReference type="ARBA" id="ARBA00002949"/>
    </source>
</evidence>
<keyword evidence="11" id="KW-0997">Cell inner membrane</keyword>
<feature type="transmembrane region" description="Helical" evidence="10">
    <location>
        <begin position="20"/>
        <end position="39"/>
    </location>
</feature>
<dbReference type="NCBIfam" id="NF006939">
    <property type="entry name" value="PRK09421.1"/>
    <property type="match status" value="1"/>
</dbReference>
<dbReference type="PROSITE" id="PS50928">
    <property type="entry name" value="ABC_TM1"/>
    <property type="match status" value="1"/>
</dbReference>
<comment type="caution">
    <text evidence="11">Lacks conserved residue(s) required for the propagation of feature annotation.</text>
</comment>
<dbReference type="InterPro" id="IPR011867">
    <property type="entry name" value="ModB_ABC"/>
</dbReference>
<dbReference type="Proteomes" id="UP000249065">
    <property type="component" value="Unassembled WGS sequence"/>
</dbReference>
<evidence type="ECO:0000259" key="12">
    <source>
        <dbReference type="PROSITE" id="PS50928"/>
    </source>
</evidence>
<dbReference type="Pfam" id="PF00528">
    <property type="entry name" value="BPD_transp_1"/>
    <property type="match status" value="1"/>
</dbReference>
<dbReference type="InterPro" id="IPR000515">
    <property type="entry name" value="MetI-like"/>
</dbReference>
<organism evidence="13 14">
    <name type="scientific">Roseicella frigidaeris</name>
    <dbReference type="NCBI Taxonomy" id="2230885"/>
    <lineage>
        <taxon>Bacteria</taxon>
        <taxon>Pseudomonadati</taxon>
        <taxon>Pseudomonadota</taxon>
        <taxon>Alphaproteobacteria</taxon>
        <taxon>Acetobacterales</taxon>
        <taxon>Roseomonadaceae</taxon>
        <taxon>Roseicella</taxon>
    </lineage>
</organism>
<feature type="transmembrane region" description="Helical" evidence="10">
    <location>
        <begin position="86"/>
        <end position="110"/>
    </location>
</feature>
<reference evidence="14" key="1">
    <citation type="submission" date="2018-06" db="EMBL/GenBank/DDBJ databases">
        <authorList>
            <person name="Khan S.A."/>
        </authorList>
    </citation>
    <scope>NUCLEOTIDE SEQUENCE [LARGE SCALE GENOMIC DNA]</scope>
    <source>
        <strain evidence="14">DB-1506</strain>
    </source>
</reference>
<protein>
    <recommendedName>
        <fullName evidence="11">Molybdenum transport system permease</fullName>
    </recommendedName>
</protein>
<comment type="function">
    <text evidence="1 11">Part of the binding-protein-dependent transport system for molybdenum; probably responsible for the translocation of the substrate across the membrane.</text>
</comment>
<accession>A0A327LXH5</accession>
<dbReference type="GO" id="GO:0015098">
    <property type="term" value="F:molybdate ion transmembrane transporter activity"/>
    <property type="evidence" value="ECO:0007669"/>
    <property type="project" value="UniProtKB-UniRule"/>
</dbReference>
<evidence type="ECO:0000256" key="10">
    <source>
        <dbReference type="RuleBase" id="RU363032"/>
    </source>
</evidence>
<keyword evidence="4 10" id="KW-0813">Transport</keyword>
<dbReference type="Gene3D" id="1.10.3720.10">
    <property type="entry name" value="MetI-like"/>
    <property type="match status" value="1"/>
</dbReference>
<evidence type="ECO:0000256" key="11">
    <source>
        <dbReference type="RuleBase" id="RU365097"/>
    </source>
</evidence>
<evidence type="ECO:0000256" key="5">
    <source>
        <dbReference type="ARBA" id="ARBA00022475"/>
    </source>
</evidence>
<feature type="domain" description="ABC transmembrane type-1" evidence="12">
    <location>
        <begin position="13"/>
        <end position="221"/>
    </location>
</feature>
<dbReference type="CDD" id="cd06261">
    <property type="entry name" value="TM_PBP2"/>
    <property type="match status" value="1"/>
</dbReference>
<name>A0A327LXH5_9PROT</name>
<keyword evidence="9 10" id="KW-0472">Membrane</keyword>
<dbReference type="AlphaFoldDB" id="A0A327LXH5"/>
<evidence type="ECO:0000256" key="9">
    <source>
        <dbReference type="ARBA" id="ARBA00023136"/>
    </source>
</evidence>
<evidence type="ECO:0000256" key="7">
    <source>
        <dbReference type="ARBA" id="ARBA00022692"/>
    </source>
</evidence>
<evidence type="ECO:0000256" key="8">
    <source>
        <dbReference type="ARBA" id="ARBA00022989"/>
    </source>
</evidence>
<keyword evidence="8 10" id="KW-1133">Transmembrane helix</keyword>
<feature type="transmembrane region" description="Helical" evidence="10">
    <location>
        <begin position="51"/>
        <end position="74"/>
    </location>
</feature>
<evidence type="ECO:0000313" key="13">
    <source>
        <dbReference type="EMBL" id="RAI54572.1"/>
    </source>
</evidence>
<evidence type="ECO:0000313" key="14">
    <source>
        <dbReference type="Proteomes" id="UP000249065"/>
    </source>
</evidence>
<feature type="transmembrane region" description="Helical" evidence="10">
    <location>
        <begin position="199"/>
        <end position="222"/>
    </location>
</feature>
<dbReference type="InterPro" id="IPR035906">
    <property type="entry name" value="MetI-like_sf"/>
</dbReference>
<dbReference type="RefSeq" id="WP_111472801.1">
    <property type="nucleotide sequence ID" value="NZ_QLIX01000049.1"/>
</dbReference>
<dbReference type="SUPFAM" id="SSF161098">
    <property type="entry name" value="MetI-like"/>
    <property type="match status" value="1"/>
</dbReference>
<dbReference type="PANTHER" id="PTHR30183:SF3">
    <property type="entry name" value="MOLYBDENUM TRANSPORT SYSTEM PERMEASE PROTEIN MODB"/>
    <property type="match status" value="1"/>
</dbReference>
<dbReference type="GO" id="GO:0005886">
    <property type="term" value="C:plasma membrane"/>
    <property type="evidence" value="ECO:0007669"/>
    <property type="project" value="UniProtKB-SubCell"/>
</dbReference>
<dbReference type="PANTHER" id="PTHR30183">
    <property type="entry name" value="MOLYBDENUM TRANSPORT SYSTEM PERMEASE PROTEIN MODB"/>
    <property type="match status" value="1"/>
</dbReference>
<evidence type="ECO:0000256" key="6">
    <source>
        <dbReference type="ARBA" id="ARBA00022505"/>
    </source>
</evidence>
<evidence type="ECO:0000256" key="4">
    <source>
        <dbReference type="ARBA" id="ARBA00022448"/>
    </source>
</evidence>
<keyword evidence="14" id="KW-1185">Reference proteome</keyword>
<gene>
    <name evidence="13" type="ORF">DOO78_26030</name>
</gene>
<comment type="subcellular location">
    <subcellularLocation>
        <location evidence="11">Cell inner membrane</location>
        <topology evidence="11">Multi-pass membrane protein</topology>
    </subcellularLocation>
    <subcellularLocation>
        <location evidence="2 10">Cell membrane</location>
        <topology evidence="2 10">Multi-pass membrane protein</topology>
    </subcellularLocation>
</comment>
<sequence>MGLGLGPEEWQAVRLSLLVATRSVLVSLLPAVGIALLLARGRFPGRALLDALVHLPLVVPPVVVGWGLLMLFGVRGPVGALLNDWFGIRLVFTTSGAALATAVMSFPLIVRSVRLGLEGVDPGLEAAARSLGAGPLDRFVTVTLPLMSPGILAGAVTAFAAGLGEFGAVITFASNIPGETQTLPLAIYAATQVPGGEGLAARLAGISFVLAVAGLLLAELAARRMGRLLGRA</sequence>
<proteinExistence type="inferred from homology"/>
<evidence type="ECO:0000256" key="2">
    <source>
        <dbReference type="ARBA" id="ARBA00004651"/>
    </source>
</evidence>
<keyword evidence="7 10" id="KW-0812">Transmembrane</keyword>
<evidence type="ECO:0000256" key="3">
    <source>
        <dbReference type="ARBA" id="ARBA00007069"/>
    </source>
</evidence>